<evidence type="ECO:0000313" key="2">
    <source>
        <dbReference type="EMBL" id="KAF2455430.1"/>
    </source>
</evidence>
<gene>
    <name evidence="2" type="ORF">BDY21DRAFT_75966</name>
</gene>
<dbReference type="AlphaFoldDB" id="A0A6A6NUH6"/>
<accession>A0A6A6NUH6</accession>
<dbReference type="Proteomes" id="UP000799766">
    <property type="component" value="Unassembled WGS sequence"/>
</dbReference>
<reference evidence="2" key="1">
    <citation type="journal article" date="2020" name="Stud. Mycol.">
        <title>101 Dothideomycetes genomes: a test case for predicting lifestyles and emergence of pathogens.</title>
        <authorList>
            <person name="Haridas S."/>
            <person name="Albert R."/>
            <person name="Binder M."/>
            <person name="Bloem J."/>
            <person name="Labutti K."/>
            <person name="Salamov A."/>
            <person name="Andreopoulos B."/>
            <person name="Baker S."/>
            <person name="Barry K."/>
            <person name="Bills G."/>
            <person name="Bluhm B."/>
            <person name="Cannon C."/>
            <person name="Castanera R."/>
            <person name="Culley D."/>
            <person name="Daum C."/>
            <person name="Ezra D."/>
            <person name="Gonzalez J."/>
            <person name="Henrissat B."/>
            <person name="Kuo A."/>
            <person name="Liang C."/>
            <person name="Lipzen A."/>
            <person name="Lutzoni F."/>
            <person name="Magnuson J."/>
            <person name="Mondo S."/>
            <person name="Nolan M."/>
            <person name="Ohm R."/>
            <person name="Pangilinan J."/>
            <person name="Park H.-J."/>
            <person name="Ramirez L."/>
            <person name="Alfaro M."/>
            <person name="Sun H."/>
            <person name="Tritt A."/>
            <person name="Yoshinaga Y."/>
            <person name="Zwiers L.-H."/>
            <person name="Turgeon B."/>
            <person name="Goodwin S."/>
            <person name="Spatafora J."/>
            <person name="Crous P."/>
            <person name="Grigoriev I."/>
        </authorList>
    </citation>
    <scope>NUCLEOTIDE SEQUENCE</scope>
    <source>
        <strain evidence="2">ATCC 16933</strain>
    </source>
</reference>
<organism evidence="2 3">
    <name type="scientific">Lineolata rhizophorae</name>
    <dbReference type="NCBI Taxonomy" id="578093"/>
    <lineage>
        <taxon>Eukaryota</taxon>
        <taxon>Fungi</taxon>
        <taxon>Dikarya</taxon>
        <taxon>Ascomycota</taxon>
        <taxon>Pezizomycotina</taxon>
        <taxon>Dothideomycetes</taxon>
        <taxon>Dothideomycetes incertae sedis</taxon>
        <taxon>Lineolatales</taxon>
        <taxon>Lineolataceae</taxon>
        <taxon>Lineolata</taxon>
    </lineage>
</organism>
<feature type="compositionally biased region" description="Basic and acidic residues" evidence="1">
    <location>
        <begin position="193"/>
        <end position="204"/>
    </location>
</feature>
<sequence length="212" mass="23090">MRRPTMTEGELLEAHGSDQGSTRHMQRGPPERQQRQSAFRPFFWLRTTNVDLGCLGAEVRLWNRKGGRLDLGEWIEPHPATGINGERSTTRTPTSCQFLPPSSGIGGGGGTAAGPLEADGKSDVASRLAWRGTTEAPTTGREEGTRRSPQAQHRRSSSSGRRGTWHVPRAASANAGWKRRRACASGQGPGWAHLREIPKPERAMRGASVPVR</sequence>
<dbReference type="EMBL" id="MU001687">
    <property type="protein sequence ID" value="KAF2455430.1"/>
    <property type="molecule type" value="Genomic_DNA"/>
</dbReference>
<keyword evidence="3" id="KW-1185">Reference proteome</keyword>
<proteinExistence type="predicted"/>
<feature type="region of interest" description="Disordered" evidence="1">
    <location>
        <begin position="1"/>
        <end position="36"/>
    </location>
</feature>
<protein>
    <submittedName>
        <fullName evidence="2">Uncharacterized protein</fullName>
    </submittedName>
</protein>
<feature type="compositionally biased region" description="Polar residues" evidence="1">
    <location>
        <begin position="86"/>
        <end position="97"/>
    </location>
</feature>
<feature type="region of interest" description="Disordered" evidence="1">
    <location>
        <begin position="77"/>
        <end position="212"/>
    </location>
</feature>
<evidence type="ECO:0000313" key="3">
    <source>
        <dbReference type="Proteomes" id="UP000799766"/>
    </source>
</evidence>
<evidence type="ECO:0000256" key="1">
    <source>
        <dbReference type="SAM" id="MobiDB-lite"/>
    </source>
</evidence>
<name>A0A6A6NUH6_9PEZI</name>